<name>A0A1F7YEB5_9BACT</name>
<evidence type="ECO:0000313" key="1">
    <source>
        <dbReference type="EMBL" id="OGM25661.1"/>
    </source>
</evidence>
<dbReference type="AlphaFoldDB" id="A0A1F7YEB5"/>
<gene>
    <name evidence="1" type="ORF">A2627_04445</name>
</gene>
<accession>A0A1F7YEB5</accession>
<protein>
    <submittedName>
        <fullName evidence="1">Uncharacterized protein</fullName>
    </submittedName>
</protein>
<proteinExistence type="predicted"/>
<reference evidence="1 2" key="1">
    <citation type="journal article" date="2016" name="Nat. Commun.">
        <title>Thousands of microbial genomes shed light on interconnected biogeochemical processes in an aquifer system.</title>
        <authorList>
            <person name="Anantharaman K."/>
            <person name="Brown C.T."/>
            <person name="Hug L.A."/>
            <person name="Sharon I."/>
            <person name="Castelle C.J."/>
            <person name="Probst A.J."/>
            <person name="Thomas B.C."/>
            <person name="Singh A."/>
            <person name="Wilkins M.J."/>
            <person name="Karaoz U."/>
            <person name="Brodie E.L."/>
            <person name="Williams K.H."/>
            <person name="Hubbard S.S."/>
            <person name="Banfield J.F."/>
        </authorList>
    </citation>
    <scope>NUCLEOTIDE SEQUENCE [LARGE SCALE GENOMIC DNA]</scope>
</reference>
<sequence>MFKCYLVYPELTEMLTTPKLIRLNLERLFLALEDMVQVELIRNRWKEIKVLNEYAATVPNLKTSNLSFV</sequence>
<comment type="caution">
    <text evidence="1">The sequence shown here is derived from an EMBL/GenBank/DDBJ whole genome shotgun (WGS) entry which is preliminary data.</text>
</comment>
<dbReference type="Proteomes" id="UP000178851">
    <property type="component" value="Unassembled WGS sequence"/>
</dbReference>
<organism evidence="1 2">
    <name type="scientific">Candidatus Woesebacteria bacterium RIFCSPHIGHO2_01_FULL_39_28</name>
    <dbReference type="NCBI Taxonomy" id="1802496"/>
    <lineage>
        <taxon>Bacteria</taxon>
        <taxon>Candidatus Woeseibacteriota</taxon>
    </lineage>
</organism>
<dbReference type="EMBL" id="MGGI01000021">
    <property type="protein sequence ID" value="OGM25661.1"/>
    <property type="molecule type" value="Genomic_DNA"/>
</dbReference>
<evidence type="ECO:0000313" key="2">
    <source>
        <dbReference type="Proteomes" id="UP000178851"/>
    </source>
</evidence>